<dbReference type="EMBL" id="VXBO01009782">
    <property type="protein sequence ID" value="NXN43369.1"/>
    <property type="molecule type" value="Genomic_DNA"/>
</dbReference>
<dbReference type="Proteomes" id="UP000525158">
    <property type="component" value="Unassembled WGS sequence"/>
</dbReference>
<evidence type="ECO:0000256" key="3">
    <source>
        <dbReference type="ARBA" id="ARBA00010617"/>
    </source>
</evidence>
<evidence type="ECO:0000256" key="20">
    <source>
        <dbReference type="RuleBase" id="RU364077"/>
    </source>
</evidence>
<sequence>GEAWRSDRLMLNKEVLSPEVVEGFVPLLSEVGEDFIRRARAQLMERLELATGRWRGWGEGWPRTLMSAVLAAVCHVLYGERLGLLQDFVDPEAQRFIDAVTLMFHTTSPMLYLPPALLRRLNAKMWRDHVWAWDAIFTQADKCIQNVYRDLRLQRKSTKEYMAILCNLIMRDKLPLDDIKA</sequence>
<comment type="similarity">
    <text evidence="3 20">Belongs to the cytochrome P450 family.</text>
</comment>
<keyword evidence="18 20" id="KW-0753">Steroid metabolism</keyword>
<dbReference type="GO" id="GO:0005506">
    <property type="term" value="F:iron ion binding"/>
    <property type="evidence" value="ECO:0007669"/>
    <property type="project" value="InterPro"/>
</dbReference>
<keyword evidence="16 20" id="KW-0472">Membrane</keyword>
<dbReference type="GO" id="GO:0008386">
    <property type="term" value="F:cholesterol monooxygenase (side-chain-cleaving) activity"/>
    <property type="evidence" value="ECO:0007669"/>
    <property type="project" value="UniProtKB-EC"/>
</dbReference>
<dbReference type="GO" id="GO:0006704">
    <property type="term" value="P:glucocorticoid biosynthetic process"/>
    <property type="evidence" value="ECO:0007669"/>
    <property type="project" value="TreeGrafter"/>
</dbReference>
<keyword evidence="10 20" id="KW-0809">Transit peptide</keyword>
<evidence type="ECO:0000313" key="22">
    <source>
        <dbReference type="Proteomes" id="UP000525158"/>
    </source>
</evidence>
<dbReference type="SUPFAM" id="SSF48264">
    <property type="entry name" value="Cytochrome P450"/>
    <property type="match status" value="1"/>
</dbReference>
<dbReference type="PANTHER" id="PTHR24279:SF3">
    <property type="entry name" value="CHOLESTEROL SIDE-CHAIN CLEAVAGE ENZYME, MITOCHONDRIAL"/>
    <property type="match status" value="1"/>
</dbReference>
<evidence type="ECO:0000256" key="11">
    <source>
        <dbReference type="ARBA" id="ARBA00023002"/>
    </source>
</evidence>
<keyword evidence="19 20" id="KW-0755">Steroidogenesis</keyword>
<dbReference type="UniPathway" id="UPA00229"/>
<keyword evidence="7 20" id="KW-0349">Heme</keyword>
<dbReference type="Pfam" id="PF00067">
    <property type="entry name" value="p450"/>
    <property type="match status" value="1"/>
</dbReference>
<comment type="subcellular location">
    <subcellularLocation>
        <location evidence="20">Mitochondrion inner membrane</location>
        <topology evidence="20">Peripheral membrane protein</topology>
    </subcellularLocation>
    <text evidence="20">Localizes to the matrix side of the mitochondrion inner membrane.</text>
</comment>
<dbReference type="GO" id="GO:0071375">
    <property type="term" value="P:cellular response to peptide hormone stimulus"/>
    <property type="evidence" value="ECO:0007669"/>
    <property type="project" value="TreeGrafter"/>
</dbReference>
<evidence type="ECO:0000256" key="10">
    <source>
        <dbReference type="ARBA" id="ARBA00022946"/>
    </source>
</evidence>
<keyword evidence="17 20" id="KW-1207">Sterol metabolism</keyword>
<evidence type="ECO:0000256" key="17">
    <source>
        <dbReference type="ARBA" id="ARBA00023166"/>
    </source>
</evidence>
<organism evidence="21 22">
    <name type="scientific">Smutsornis africanus</name>
    <name type="common">Double-banded courser</name>
    <name type="synonym">Rhinoptilus africanus</name>
    <dbReference type="NCBI Taxonomy" id="240209"/>
    <lineage>
        <taxon>Eukaryota</taxon>
        <taxon>Metazoa</taxon>
        <taxon>Chordata</taxon>
        <taxon>Craniata</taxon>
        <taxon>Vertebrata</taxon>
        <taxon>Euteleostomi</taxon>
        <taxon>Archelosauria</taxon>
        <taxon>Archosauria</taxon>
        <taxon>Dinosauria</taxon>
        <taxon>Saurischia</taxon>
        <taxon>Theropoda</taxon>
        <taxon>Coelurosauria</taxon>
        <taxon>Aves</taxon>
        <taxon>Neognathae</taxon>
        <taxon>Neoaves</taxon>
        <taxon>Charadriiformes</taxon>
        <taxon>Glareolidae</taxon>
        <taxon>Rhinoptilus</taxon>
    </lineage>
</organism>
<dbReference type="InterPro" id="IPR036396">
    <property type="entry name" value="Cyt_P450_sf"/>
</dbReference>
<keyword evidence="11 20" id="KW-0560">Oxidoreductase</keyword>
<evidence type="ECO:0000256" key="8">
    <source>
        <dbReference type="ARBA" id="ARBA00022723"/>
    </source>
</evidence>
<evidence type="ECO:0000256" key="14">
    <source>
        <dbReference type="ARBA" id="ARBA00023098"/>
    </source>
</evidence>
<comment type="function">
    <text evidence="20">A cytochrome P450 monooxygenase that catalyzes the side-chain hydroxylation and cleavage of cholesterol to pregnenolone, the precursor of most steroid hormones. Catalyzes three sequential oxidation reactions of cholesterol, namely the hydroxylation at C22 followed with the hydroxylation at C20 to yield 20R,22R-hydroxycholesterol that is further cleaved between C20 and C22 to yield the C21-steroid pregnenolone and 4-methylpentanal. Mechanistically, uses molecular oxygen inserting one oxygen atom into a substrate and reducing the second into a water molecule. Two electrons are provided by NADPH via a two-protein mitochondrial transfer system comprising flavoprotein FDXR (adrenodoxin/ferredoxin reductase) and nonheme iron-sulfur protein FDX1 or FDX2 (adrenodoxin/ferredoxin).</text>
</comment>
<comment type="caution">
    <text evidence="21">The sequence shown here is derived from an EMBL/GenBank/DDBJ whole genome shotgun (WGS) entry which is preliminary data.</text>
</comment>
<evidence type="ECO:0000256" key="13">
    <source>
        <dbReference type="ARBA" id="ARBA00023033"/>
    </source>
</evidence>
<evidence type="ECO:0000256" key="4">
    <source>
        <dbReference type="ARBA" id="ARBA00012764"/>
    </source>
</evidence>
<evidence type="ECO:0000256" key="18">
    <source>
        <dbReference type="ARBA" id="ARBA00023221"/>
    </source>
</evidence>
<evidence type="ECO:0000313" key="21">
    <source>
        <dbReference type="EMBL" id="NXN43369.1"/>
    </source>
</evidence>
<dbReference type="PANTHER" id="PTHR24279">
    <property type="entry name" value="CYTOCHROME P450"/>
    <property type="match status" value="1"/>
</dbReference>
<dbReference type="AlphaFoldDB" id="A0A7L1J1H9"/>
<dbReference type="GO" id="GO:0034650">
    <property type="term" value="P:cortisol metabolic process"/>
    <property type="evidence" value="ECO:0007669"/>
    <property type="project" value="TreeGrafter"/>
</dbReference>
<evidence type="ECO:0000256" key="9">
    <source>
        <dbReference type="ARBA" id="ARBA00022792"/>
    </source>
</evidence>
<keyword evidence="8 20" id="KW-0479">Metal-binding</keyword>
<gene>
    <name evidence="21" type="primary">Cyp11a1_1</name>
    <name evidence="21" type="ORF">RHIAFR_R15010</name>
</gene>
<dbReference type="InterPro" id="IPR001128">
    <property type="entry name" value="Cyt_P450"/>
</dbReference>
<keyword evidence="22" id="KW-1185">Reference proteome</keyword>
<feature type="non-terminal residue" evidence="21">
    <location>
        <position position="181"/>
    </location>
</feature>
<feature type="non-terminal residue" evidence="21">
    <location>
        <position position="1"/>
    </location>
</feature>
<keyword evidence="12 20" id="KW-0408">Iron</keyword>
<evidence type="ECO:0000256" key="6">
    <source>
        <dbReference type="ARBA" id="ARBA00022548"/>
    </source>
</evidence>
<keyword evidence="15 20" id="KW-0496">Mitochondrion</keyword>
<comment type="pathway">
    <text evidence="2 20">Lipid metabolism; C21-steroid hormone metabolism.</text>
</comment>
<evidence type="ECO:0000256" key="7">
    <source>
        <dbReference type="ARBA" id="ARBA00022617"/>
    </source>
</evidence>
<accession>A0A7L1J1H9</accession>
<evidence type="ECO:0000256" key="1">
    <source>
        <dbReference type="ARBA" id="ARBA00001971"/>
    </source>
</evidence>
<proteinExistence type="inferred from homology"/>
<keyword evidence="6 20" id="KW-0153">Cholesterol metabolism</keyword>
<evidence type="ECO:0000256" key="5">
    <source>
        <dbReference type="ARBA" id="ARBA00019844"/>
    </source>
</evidence>
<keyword evidence="14 20" id="KW-0443">Lipid metabolism</keyword>
<evidence type="ECO:0000256" key="16">
    <source>
        <dbReference type="ARBA" id="ARBA00023136"/>
    </source>
</evidence>
<reference evidence="21 22" key="1">
    <citation type="submission" date="2019-09" db="EMBL/GenBank/DDBJ databases">
        <title>Bird 10,000 Genomes (B10K) Project - Family phase.</title>
        <authorList>
            <person name="Zhang G."/>
        </authorList>
    </citation>
    <scope>NUCLEOTIDE SEQUENCE [LARGE SCALE GENOMIC DNA]</scope>
    <source>
        <strain evidence="21">B10K-DU-002-36</strain>
        <tissue evidence="21">Muscle</tissue>
    </source>
</reference>
<dbReference type="EC" id="1.14.15.6" evidence="4 20"/>
<evidence type="ECO:0000256" key="19">
    <source>
        <dbReference type="ARBA" id="ARBA00023250"/>
    </source>
</evidence>
<name>A0A7L1J1H9_SMUAF</name>
<dbReference type="Gene3D" id="1.10.630.10">
    <property type="entry name" value="Cytochrome P450"/>
    <property type="match status" value="1"/>
</dbReference>
<comment type="cofactor">
    <cofactor evidence="1 20">
        <name>heme</name>
        <dbReference type="ChEBI" id="CHEBI:30413"/>
    </cofactor>
</comment>
<dbReference type="GO" id="GO:0006700">
    <property type="term" value="P:C21-steroid hormone biosynthetic process"/>
    <property type="evidence" value="ECO:0007669"/>
    <property type="project" value="TreeGrafter"/>
</dbReference>
<keyword evidence="9" id="KW-0999">Mitochondrion inner membrane</keyword>
<dbReference type="GO" id="GO:0020037">
    <property type="term" value="F:heme binding"/>
    <property type="evidence" value="ECO:0007669"/>
    <property type="project" value="InterPro"/>
</dbReference>
<dbReference type="InterPro" id="IPR050479">
    <property type="entry name" value="CYP11_CYP27_families"/>
</dbReference>
<keyword evidence="13 20" id="KW-0503">Monooxygenase</keyword>
<evidence type="ECO:0000256" key="12">
    <source>
        <dbReference type="ARBA" id="ARBA00023004"/>
    </source>
</evidence>
<comment type="catalytic activity">
    <reaction evidence="20">
        <text>6 reduced [adrenodoxin] + cholesterol + 3 O2 + 6 H(+) = 4-methylpentanal + pregnenolone + 6 oxidized [adrenodoxin] + 4 H2O</text>
        <dbReference type="Rhea" id="RHEA:35739"/>
        <dbReference type="Rhea" id="RHEA-COMP:9998"/>
        <dbReference type="Rhea" id="RHEA-COMP:9999"/>
        <dbReference type="ChEBI" id="CHEBI:15377"/>
        <dbReference type="ChEBI" id="CHEBI:15378"/>
        <dbReference type="ChEBI" id="CHEBI:15379"/>
        <dbReference type="ChEBI" id="CHEBI:16113"/>
        <dbReference type="ChEBI" id="CHEBI:16581"/>
        <dbReference type="ChEBI" id="CHEBI:17998"/>
        <dbReference type="ChEBI" id="CHEBI:33737"/>
        <dbReference type="ChEBI" id="CHEBI:33738"/>
        <dbReference type="EC" id="1.14.15.6"/>
    </reaction>
</comment>
<dbReference type="GO" id="GO:0008203">
    <property type="term" value="P:cholesterol metabolic process"/>
    <property type="evidence" value="ECO:0007669"/>
    <property type="project" value="UniProtKB-KW"/>
</dbReference>
<evidence type="ECO:0000256" key="15">
    <source>
        <dbReference type="ARBA" id="ARBA00023128"/>
    </source>
</evidence>
<protein>
    <recommendedName>
        <fullName evidence="5 20">Cholesterol side-chain cleavage enzyme, mitochondrial</fullName>
        <ecNumber evidence="4 20">1.14.15.6</ecNumber>
    </recommendedName>
    <alternativeName>
        <fullName evidence="20">Cholesterol desmolase</fullName>
    </alternativeName>
</protein>
<dbReference type="GO" id="GO:0005743">
    <property type="term" value="C:mitochondrial inner membrane"/>
    <property type="evidence" value="ECO:0007669"/>
    <property type="project" value="UniProtKB-SubCell"/>
</dbReference>
<evidence type="ECO:0000256" key="2">
    <source>
        <dbReference type="ARBA" id="ARBA00005108"/>
    </source>
</evidence>